<evidence type="ECO:0000256" key="4">
    <source>
        <dbReference type="ARBA" id="ARBA00022741"/>
    </source>
</evidence>
<dbReference type="GO" id="GO:0016740">
    <property type="term" value="F:transferase activity"/>
    <property type="evidence" value="ECO:0007669"/>
    <property type="project" value="UniProtKB-KW"/>
</dbReference>
<dbReference type="InterPro" id="IPR014746">
    <property type="entry name" value="Gln_synth/guanido_kin_cat_dom"/>
</dbReference>
<dbReference type="PROSITE" id="PS01234">
    <property type="entry name" value="GATB"/>
    <property type="match status" value="1"/>
</dbReference>
<keyword evidence="12" id="KW-0808">Transferase</keyword>
<comment type="catalytic activity">
    <reaction evidence="8 10">
        <text>L-aspartyl-tRNA(Asn) + L-glutamine + ATP + H2O = L-asparaginyl-tRNA(Asn) + L-glutamate + ADP + phosphate + 2 H(+)</text>
        <dbReference type="Rhea" id="RHEA:14513"/>
        <dbReference type="Rhea" id="RHEA-COMP:9674"/>
        <dbReference type="Rhea" id="RHEA-COMP:9677"/>
        <dbReference type="ChEBI" id="CHEBI:15377"/>
        <dbReference type="ChEBI" id="CHEBI:15378"/>
        <dbReference type="ChEBI" id="CHEBI:29985"/>
        <dbReference type="ChEBI" id="CHEBI:30616"/>
        <dbReference type="ChEBI" id="CHEBI:43474"/>
        <dbReference type="ChEBI" id="CHEBI:58359"/>
        <dbReference type="ChEBI" id="CHEBI:78515"/>
        <dbReference type="ChEBI" id="CHEBI:78516"/>
        <dbReference type="ChEBI" id="CHEBI:456216"/>
    </reaction>
</comment>
<dbReference type="EC" id="6.3.5.-" evidence="10"/>
<keyword evidence="13" id="KW-1185">Reference proteome</keyword>
<dbReference type="PANTHER" id="PTHR11659:SF0">
    <property type="entry name" value="GLUTAMYL-TRNA(GLN) AMIDOTRANSFERASE SUBUNIT B, MITOCHONDRIAL"/>
    <property type="match status" value="1"/>
</dbReference>
<reference evidence="12 13" key="1">
    <citation type="submission" date="2016-10" db="EMBL/GenBank/DDBJ databases">
        <authorList>
            <person name="de Groot N.N."/>
        </authorList>
    </citation>
    <scope>NUCLEOTIDE SEQUENCE [LARGE SCALE GENOMIC DNA]</scope>
    <source>
        <strain evidence="12 13">DSM 20678</strain>
    </source>
</reference>
<dbReference type="AlphaFoldDB" id="A0A1I5WES9"/>
<dbReference type="GO" id="GO:0005524">
    <property type="term" value="F:ATP binding"/>
    <property type="evidence" value="ECO:0007669"/>
    <property type="project" value="UniProtKB-KW"/>
</dbReference>
<dbReference type="InterPro" id="IPR003789">
    <property type="entry name" value="Asn/Gln_tRNA_amidoTrase-B-like"/>
</dbReference>
<comment type="catalytic activity">
    <reaction evidence="9 10">
        <text>L-glutamyl-tRNA(Gln) + L-glutamine + ATP + H2O = L-glutaminyl-tRNA(Gln) + L-glutamate + ADP + phosphate + H(+)</text>
        <dbReference type="Rhea" id="RHEA:17521"/>
        <dbReference type="Rhea" id="RHEA-COMP:9681"/>
        <dbReference type="Rhea" id="RHEA-COMP:9684"/>
        <dbReference type="ChEBI" id="CHEBI:15377"/>
        <dbReference type="ChEBI" id="CHEBI:15378"/>
        <dbReference type="ChEBI" id="CHEBI:29985"/>
        <dbReference type="ChEBI" id="CHEBI:30616"/>
        <dbReference type="ChEBI" id="CHEBI:43474"/>
        <dbReference type="ChEBI" id="CHEBI:58359"/>
        <dbReference type="ChEBI" id="CHEBI:78520"/>
        <dbReference type="ChEBI" id="CHEBI:78521"/>
        <dbReference type="ChEBI" id="CHEBI:456216"/>
    </reaction>
</comment>
<evidence type="ECO:0000256" key="5">
    <source>
        <dbReference type="ARBA" id="ARBA00022840"/>
    </source>
</evidence>
<dbReference type="InterPro" id="IPR018027">
    <property type="entry name" value="Asn/Gln_amidotransferase"/>
</dbReference>
<name>A0A1I5WES9_9FIRM</name>
<evidence type="ECO:0000256" key="8">
    <source>
        <dbReference type="ARBA" id="ARBA00047380"/>
    </source>
</evidence>
<organism evidence="12 13">
    <name type="scientific">Caldicoprobacter faecalis</name>
    <dbReference type="NCBI Taxonomy" id="937334"/>
    <lineage>
        <taxon>Bacteria</taxon>
        <taxon>Bacillati</taxon>
        <taxon>Bacillota</taxon>
        <taxon>Clostridia</taxon>
        <taxon>Caldicoprobacterales</taxon>
        <taxon>Caldicoprobacteraceae</taxon>
        <taxon>Caldicoprobacter</taxon>
    </lineage>
</organism>
<evidence type="ECO:0000256" key="3">
    <source>
        <dbReference type="ARBA" id="ARBA00022598"/>
    </source>
</evidence>
<evidence type="ECO:0000256" key="10">
    <source>
        <dbReference type="HAMAP-Rule" id="MF_00121"/>
    </source>
</evidence>
<dbReference type="NCBIfam" id="TIGR00133">
    <property type="entry name" value="gatB"/>
    <property type="match status" value="1"/>
</dbReference>
<dbReference type="GO" id="GO:0050566">
    <property type="term" value="F:asparaginyl-tRNA synthase (glutamine-hydrolyzing) activity"/>
    <property type="evidence" value="ECO:0007669"/>
    <property type="project" value="RHEA"/>
</dbReference>
<evidence type="ECO:0000313" key="12">
    <source>
        <dbReference type="EMBL" id="SFQ18323.1"/>
    </source>
</evidence>
<gene>
    <name evidence="10" type="primary">gatB</name>
    <name evidence="12" type="ORF">SAMN05444406_11631</name>
</gene>
<dbReference type="GO" id="GO:0050567">
    <property type="term" value="F:glutaminyl-tRNA synthase (glutamine-hydrolyzing) activity"/>
    <property type="evidence" value="ECO:0007669"/>
    <property type="project" value="UniProtKB-UniRule"/>
</dbReference>
<evidence type="ECO:0000259" key="11">
    <source>
        <dbReference type="SMART" id="SM00845"/>
    </source>
</evidence>
<evidence type="ECO:0000256" key="2">
    <source>
        <dbReference type="ARBA" id="ARBA00011123"/>
    </source>
</evidence>
<dbReference type="RefSeq" id="WP_092282388.1">
    <property type="nucleotide sequence ID" value="NZ_FOXR01000016.1"/>
</dbReference>
<dbReference type="EMBL" id="FOXR01000016">
    <property type="protein sequence ID" value="SFQ18323.1"/>
    <property type="molecule type" value="Genomic_DNA"/>
</dbReference>
<dbReference type="SUPFAM" id="SSF55931">
    <property type="entry name" value="Glutamine synthetase/guanido kinase"/>
    <property type="match status" value="1"/>
</dbReference>
<dbReference type="NCBIfam" id="NF004015">
    <property type="entry name" value="PRK05477.1-5"/>
    <property type="match status" value="1"/>
</dbReference>
<keyword evidence="3 10" id="KW-0436">Ligase</keyword>
<dbReference type="Gene3D" id="1.10.150.380">
    <property type="entry name" value="GatB domain, N-terminal subdomain"/>
    <property type="match status" value="1"/>
</dbReference>
<comment type="similarity">
    <text evidence="1 10">Belongs to the GatB/GatE family. GatB subfamily.</text>
</comment>
<dbReference type="InterPro" id="IPR017959">
    <property type="entry name" value="Asn/Gln-tRNA_amidoTrfase_suB/E"/>
</dbReference>
<feature type="domain" description="Asn/Gln amidotransferase" evidence="11">
    <location>
        <begin position="327"/>
        <end position="474"/>
    </location>
</feature>
<evidence type="ECO:0000313" key="13">
    <source>
        <dbReference type="Proteomes" id="UP000198577"/>
    </source>
</evidence>
<dbReference type="HAMAP" id="MF_00121">
    <property type="entry name" value="GatB"/>
    <property type="match status" value="1"/>
</dbReference>
<evidence type="ECO:0000256" key="1">
    <source>
        <dbReference type="ARBA" id="ARBA00005306"/>
    </source>
</evidence>
<sequence length="476" mass="54150">MKYEVVIGLEVHAELSTQSKAFCGCSTKFGAAPNTQCCPVCIGMPGVLPVINKKALEYTIKAGLALNCRIARYTKMDRKNYFYPDLPRACQISQYDVPVCQNGYLDIVVNGQTRRIGINRIHLEEDAGKLLHDQYADSTLVDLNRSGVPLIEIVTEPDLRSAEEAKVFLETLRSILRYIDVSDCKMEEGSLRCDVNISVRPEGQKEFGVRTEMKNLNSFRAVYRAIEYEANRQISILEEGGTVLRETRRWDDSAGKSFSMRAKEHAQDYRYFPEPDLPPIEIDDEWVEEIRKQIPELPAQKQRRYVEEFGLPEYDAGILTSSRDLADYFERCVKLYENPKTISNWLMGDFLRLVNEKNIEISDVPVTPENLVKLFKLIDSKVISGPIAKTVFEEMFDTGKDPEAIVEEKGLKQITDRDELVKVIKKVLAENPKSVEDYKNGKKKALGFLVGQTMKATKGKANPQLVNEILLEELEK</sequence>
<dbReference type="Pfam" id="PF02934">
    <property type="entry name" value="GatB_N"/>
    <property type="match status" value="1"/>
</dbReference>
<evidence type="ECO:0000256" key="7">
    <source>
        <dbReference type="ARBA" id="ARBA00024799"/>
    </source>
</evidence>
<dbReference type="InterPro" id="IPR017958">
    <property type="entry name" value="Gln-tRNA_amidoTrfase_suB_CS"/>
</dbReference>
<dbReference type="STRING" id="937334.SAMN05444406_11631"/>
<dbReference type="GO" id="GO:0006412">
    <property type="term" value="P:translation"/>
    <property type="evidence" value="ECO:0007669"/>
    <property type="project" value="UniProtKB-UniRule"/>
</dbReference>
<dbReference type="InterPro" id="IPR004413">
    <property type="entry name" value="GatB"/>
</dbReference>
<dbReference type="Pfam" id="PF02637">
    <property type="entry name" value="GatB_Yqey"/>
    <property type="match status" value="1"/>
</dbReference>
<dbReference type="GO" id="GO:0070681">
    <property type="term" value="P:glutaminyl-tRNAGln biosynthesis via transamidation"/>
    <property type="evidence" value="ECO:0007669"/>
    <property type="project" value="TreeGrafter"/>
</dbReference>
<accession>A0A1I5WES9</accession>
<dbReference type="OrthoDB" id="9804078at2"/>
<dbReference type="NCBIfam" id="NF004014">
    <property type="entry name" value="PRK05477.1-4"/>
    <property type="match status" value="1"/>
</dbReference>
<comment type="subunit">
    <text evidence="2 10">Heterotrimer of A, B and C subunits.</text>
</comment>
<dbReference type="Gene3D" id="1.10.10.410">
    <property type="match status" value="1"/>
</dbReference>
<comment type="function">
    <text evidence="7 10">Allows the formation of correctly charged Asn-tRNA(Asn) or Gln-tRNA(Gln) through the transamidation of misacylated Asp-tRNA(Asn) or Glu-tRNA(Gln) in organisms which lack either or both of asparaginyl-tRNA or glutaminyl-tRNA synthetases. The reaction takes place in the presence of glutamine and ATP through an activated phospho-Asp-tRNA(Asn) or phospho-Glu-tRNA(Gln).</text>
</comment>
<keyword evidence="6 10" id="KW-0648">Protein biosynthesis</keyword>
<dbReference type="FunFam" id="1.10.10.410:FF:000001">
    <property type="entry name" value="Aspartyl/glutamyl-tRNA(Asn/Gln) amidotransferase subunit B"/>
    <property type="match status" value="1"/>
</dbReference>
<dbReference type="InterPro" id="IPR006075">
    <property type="entry name" value="Asn/Gln-tRNA_Trfase_suB/E_cat"/>
</dbReference>
<proteinExistence type="inferred from homology"/>
<protein>
    <recommendedName>
        <fullName evidence="10">Aspartyl/glutamyl-tRNA(Asn/Gln) amidotransferase subunit B</fullName>
        <shortName evidence="10">Asp/Glu-ADT subunit B</shortName>
        <ecNumber evidence="10">6.3.5.-</ecNumber>
    </recommendedName>
</protein>
<keyword evidence="4 10" id="KW-0547">Nucleotide-binding</keyword>
<dbReference type="SMART" id="SM00845">
    <property type="entry name" value="GatB_Yqey"/>
    <property type="match status" value="1"/>
</dbReference>
<dbReference type="SUPFAM" id="SSF89095">
    <property type="entry name" value="GatB/YqeY motif"/>
    <property type="match status" value="1"/>
</dbReference>
<evidence type="ECO:0000256" key="9">
    <source>
        <dbReference type="ARBA" id="ARBA00047913"/>
    </source>
</evidence>
<dbReference type="NCBIfam" id="NF004012">
    <property type="entry name" value="PRK05477.1-2"/>
    <property type="match status" value="1"/>
</dbReference>
<dbReference type="FunFam" id="1.10.150.380:FF:000001">
    <property type="entry name" value="Aspartyl/glutamyl-tRNA(Asn/Gln) amidotransferase subunit B"/>
    <property type="match status" value="1"/>
</dbReference>
<dbReference type="PANTHER" id="PTHR11659">
    <property type="entry name" value="GLUTAMYL-TRNA GLN AMIDOTRANSFERASE SUBUNIT B MITOCHONDRIAL AND PROKARYOTIC PET112-RELATED"/>
    <property type="match status" value="1"/>
</dbReference>
<keyword evidence="5 10" id="KW-0067">ATP-binding</keyword>
<dbReference type="InterPro" id="IPR042114">
    <property type="entry name" value="GatB_C_1"/>
</dbReference>
<evidence type="ECO:0000256" key="6">
    <source>
        <dbReference type="ARBA" id="ARBA00022917"/>
    </source>
</evidence>
<dbReference type="Proteomes" id="UP000198577">
    <property type="component" value="Unassembled WGS sequence"/>
</dbReference>
<dbReference type="InterPro" id="IPR023168">
    <property type="entry name" value="GatB_Yqey_C_2"/>
</dbReference>